<accession>A0A8J6B764</accession>
<dbReference type="EMBL" id="WNTK01015176">
    <property type="protein sequence ID" value="KAG9461926.1"/>
    <property type="molecule type" value="Genomic_DNA"/>
</dbReference>
<keyword evidence="2" id="KW-1185">Reference proteome</keyword>
<name>A0A8J6B764_ELECQ</name>
<organism evidence="1 2">
    <name type="scientific">Eleutherodactylus coqui</name>
    <name type="common">Puerto Rican coqui</name>
    <dbReference type="NCBI Taxonomy" id="57060"/>
    <lineage>
        <taxon>Eukaryota</taxon>
        <taxon>Metazoa</taxon>
        <taxon>Chordata</taxon>
        <taxon>Craniata</taxon>
        <taxon>Vertebrata</taxon>
        <taxon>Euteleostomi</taxon>
        <taxon>Amphibia</taxon>
        <taxon>Batrachia</taxon>
        <taxon>Anura</taxon>
        <taxon>Neobatrachia</taxon>
        <taxon>Hyloidea</taxon>
        <taxon>Eleutherodactylidae</taxon>
        <taxon>Eleutherodactylinae</taxon>
        <taxon>Eleutherodactylus</taxon>
        <taxon>Eleutherodactylus</taxon>
    </lineage>
</organism>
<sequence>METGWGRMLPGHPTSMPAALSAMLATLTSVTGTRYRAAFALQSFSFRVMALQFDQHWTPGLQPSQLLLSSLSQGVAPSACESGGFISYRAVPAK</sequence>
<protein>
    <submittedName>
        <fullName evidence="1">Uncharacterized protein</fullName>
    </submittedName>
</protein>
<dbReference type="Proteomes" id="UP000770717">
    <property type="component" value="Unassembled WGS sequence"/>
</dbReference>
<comment type="caution">
    <text evidence="1">The sequence shown here is derived from an EMBL/GenBank/DDBJ whole genome shotgun (WGS) entry which is preliminary data.</text>
</comment>
<evidence type="ECO:0000313" key="2">
    <source>
        <dbReference type="Proteomes" id="UP000770717"/>
    </source>
</evidence>
<reference evidence="1" key="1">
    <citation type="thesis" date="2020" institute="ProQuest LLC" country="789 East Eisenhower Parkway, Ann Arbor, MI, USA">
        <title>Comparative Genomics and Chromosome Evolution.</title>
        <authorList>
            <person name="Mudd A.B."/>
        </authorList>
    </citation>
    <scope>NUCLEOTIDE SEQUENCE</scope>
    <source>
        <strain evidence="1">HN-11 Male</strain>
        <tissue evidence="1">Kidney and liver</tissue>
    </source>
</reference>
<proteinExistence type="predicted"/>
<evidence type="ECO:0000313" key="1">
    <source>
        <dbReference type="EMBL" id="KAG9461926.1"/>
    </source>
</evidence>
<dbReference type="AlphaFoldDB" id="A0A8J6B764"/>
<gene>
    <name evidence="1" type="ORF">GDO78_015383</name>
</gene>